<proteinExistence type="predicted"/>
<sequence>MGSRILCSKILGHETFGILTITGNIQQIMKESITRARVYASKFMKLNKFGDISKTKLIVNLLPVTNL</sequence>
<dbReference type="EMBL" id="CAVMJV010000067">
    <property type="protein sequence ID" value="CAK5087754.1"/>
    <property type="molecule type" value="Genomic_DNA"/>
</dbReference>
<organism evidence="1 2">
    <name type="scientific">Meloidogyne enterolobii</name>
    <name type="common">Root-knot nematode worm</name>
    <name type="synonym">Meloidogyne mayaguensis</name>
    <dbReference type="NCBI Taxonomy" id="390850"/>
    <lineage>
        <taxon>Eukaryota</taxon>
        <taxon>Metazoa</taxon>
        <taxon>Ecdysozoa</taxon>
        <taxon>Nematoda</taxon>
        <taxon>Chromadorea</taxon>
        <taxon>Rhabditida</taxon>
        <taxon>Tylenchina</taxon>
        <taxon>Tylenchomorpha</taxon>
        <taxon>Tylenchoidea</taxon>
        <taxon>Meloidogynidae</taxon>
        <taxon>Meloidogyninae</taxon>
        <taxon>Meloidogyne</taxon>
    </lineage>
</organism>
<accession>A0ACB1A8H2</accession>
<reference evidence="1" key="1">
    <citation type="submission" date="2023-11" db="EMBL/GenBank/DDBJ databases">
        <authorList>
            <person name="Poullet M."/>
        </authorList>
    </citation>
    <scope>NUCLEOTIDE SEQUENCE</scope>
    <source>
        <strain evidence="1">E1834</strain>
    </source>
</reference>
<name>A0ACB1A8H2_MELEN</name>
<evidence type="ECO:0000313" key="1">
    <source>
        <dbReference type="EMBL" id="CAK5087754.1"/>
    </source>
</evidence>
<dbReference type="Proteomes" id="UP001497535">
    <property type="component" value="Unassembled WGS sequence"/>
</dbReference>
<gene>
    <name evidence="1" type="ORF">MENTE1834_LOCUS35371</name>
</gene>
<keyword evidence="2" id="KW-1185">Reference proteome</keyword>
<protein>
    <submittedName>
        <fullName evidence="1">Uncharacterized protein</fullName>
    </submittedName>
</protein>
<evidence type="ECO:0000313" key="2">
    <source>
        <dbReference type="Proteomes" id="UP001497535"/>
    </source>
</evidence>
<comment type="caution">
    <text evidence="1">The sequence shown here is derived from an EMBL/GenBank/DDBJ whole genome shotgun (WGS) entry which is preliminary data.</text>
</comment>